<protein>
    <submittedName>
        <fullName evidence="13">Uncharacterized protein</fullName>
    </submittedName>
</protein>
<dbReference type="GO" id="GO:0006888">
    <property type="term" value="P:endoplasmic reticulum to Golgi vesicle-mediated transport"/>
    <property type="evidence" value="ECO:0007669"/>
    <property type="project" value="TreeGrafter"/>
</dbReference>
<evidence type="ECO:0000256" key="4">
    <source>
        <dbReference type="ARBA" id="ARBA00022692"/>
    </source>
</evidence>
<evidence type="ECO:0000256" key="2">
    <source>
        <dbReference type="ARBA" id="ARBA00022448"/>
    </source>
</evidence>
<dbReference type="Proteomes" id="UP000245119">
    <property type="component" value="Linkage Group LG10"/>
</dbReference>
<keyword evidence="9" id="KW-1133">Transmembrane helix</keyword>
<feature type="compositionally biased region" description="Basic and acidic residues" evidence="12">
    <location>
        <begin position="109"/>
        <end position="129"/>
    </location>
</feature>
<dbReference type="STRING" id="400727.A0A2T7NPZ2"/>
<dbReference type="InterPro" id="IPR001680">
    <property type="entry name" value="WD40_rpt"/>
</dbReference>
<dbReference type="SMART" id="SM00320">
    <property type="entry name" value="WD40"/>
    <property type="match status" value="5"/>
</dbReference>
<comment type="caution">
    <text evidence="13">The sequence shown here is derived from an EMBL/GenBank/DDBJ whole genome shotgun (WGS) entry which is preliminary data.</text>
</comment>
<feature type="repeat" description="WD" evidence="11">
    <location>
        <begin position="195"/>
        <end position="232"/>
    </location>
</feature>
<dbReference type="OrthoDB" id="2013972at2759"/>
<dbReference type="InterPro" id="IPR036322">
    <property type="entry name" value="WD40_repeat_dom_sf"/>
</dbReference>
<evidence type="ECO:0000256" key="1">
    <source>
        <dbReference type="ARBA" id="ARBA00004389"/>
    </source>
</evidence>
<gene>
    <name evidence="13" type="ORF">C0Q70_16503</name>
</gene>
<keyword evidence="4" id="KW-0812">Transmembrane</keyword>
<feature type="repeat" description="WD" evidence="11">
    <location>
        <begin position="163"/>
        <end position="185"/>
    </location>
</feature>
<keyword evidence="7" id="KW-0931">ER-Golgi transport</keyword>
<dbReference type="PANTHER" id="PTHR23284">
    <property type="entry name" value="PROLACTIN REGULATORY ELEMENT BINDING PROTEIN"/>
    <property type="match status" value="1"/>
</dbReference>
<evidence type="ECO:0000256" key="5">
    <source>
        <dbReference type="ARBA" id="ARBA00022737"/>
    </source>
</evidence>
<dbReference type="PROSITE" id="PS50082">
    <property type="entry name" value="WD_REPEATS_2"/>
    <property type="match status" value="2"/>
</dbReference>
<keyword evidence="8" id="KW-0653">Protein transport</keyword>
<dbReference type="InterPro" id="IPR015943">
    <property type="entry name" value="WD40/YVTN_repeat-like_dom_sf"/>
</dbReference>
<evidence type="ECO:0000256" key="9">
    <source>
        <dbReference type="ARBA" id="ARBA00022989"/>
    </source>
</evidence>
<dbReference type="EMBL" id="PZQS01000010">
    <property type="protein sequence ID" value="PVD23240.1"/>
    <property type="molecule type" value="Genomic_DNA"/>
</dbReference>
<dbReference type="GO" id="GO:0003400">
    <property type="term" value="P:regulation of COPII vesicle coating"/>
    <property type="evidence" value="ECO:0007669"/>
    <property type="project" value="TreeGrafter"/>
</dbReference>
<evidence type="ECO:0000256" key="8">
    <source>
        <dbReference type="ARBA" id="ARBA00022927"/>
    </source>
</evidence>
<dbReference type="Gene3D" id="2.130.10.10">
    <property type="entry name" value="YVTN repeat-like/Quinoprotein amine dehydrogenase"/>
    <property type="match status" value="1"/>
</dbReference>
<comment type="subcellular location">
    <subcellularLocation>
        <location evidence="1">Endoplasmic reticulum membrane</location>
        <topology evidence="1">Single-pass membrane protein</topology>
    </subcellularLocation>
</comment>
<dbReference type="InterPro" id="IPR045260">
    <property type="entry name" value="Sec12-like"/>
</dbReference>
<evidence type="ECO:0000256" key="6">
    <source>
        <dbReference type="ARBA" id="ARBA00022824"/>
    </source>
</evidence>
<evidence type="ECO:0000256" key="7">
    <source>
        <dbReference type="ARBA" id="ARBA00022892"/>
    </source>
</evidence>
<name>A0A2T7NPZ2_POMCA</name>
<organism evidence="13 14">
    <name type="scientific">Pomacea canaliculata</name>
    <name type="common">Golden apple snail</name>
    <dbReference type="NCBI Taxonomy" id="400727"/>
    <lineage>
        <taxon>Eukaryota</taxon>
        <taxon>Metazoa</taxon>
        <taxon>Spiralia</taxon>
        <taxon>Lophotrochozoa</taxon>
        <taxon>Mollusca</taxon>
        <taxon>Gastropoda</taxon>
        <taxon>Caenogastropoda</taxon>
        <taxon>Architaenioglossa</taxon>
        <taxon>Ampullarioidea</taxon>
        <taxon>Ampullariidae</taxon>
        <taxon>Pomacea</taxon>
    </lineage>
</organism>
<feature type="region of interest" description="Disordered" evidence="12">
    <location>
        <begin position="105"/>
        <end position="129"/>
    </location>
</feature>
<dbReference type="PROSITE" id="PS50294">
    <property type="entry name" value="WD_REPEATS_REGION"/>
    <property type="match status" value="1"/>
</dbReference>
<reference evidence="13 14" key="1">
    <citation type="submission" date="2018-04" db="EMBL/GenBank/DDBJ databases">
        <title>The genome of golden apple snail Pomacea canaliculata provides insight into stress tolerance and invasive adaptation.</title>
        <authorList>
            <person name="Liu C."/>
            <person name="Liu B."/>
            <person name="Ren Y."/>
            <person name="Zhang Y."/>
            <person name="Wang H."/>
            <person name="Li S."/>
            <person name="Jiang F."/>
            <person name="Yin L."/>
            <person name="Zhang G."/>
            <person name="Qian W."/>
            <person name="Fan W."/>
        </authorList>
    </citation>
    <scope>NUCLEOTIDE SEQUENCE [LARGE SCALE GENOMIC DNA]</scope>
    <source>
        <strain evidence="13">SZHN2017</strain>
        <tissue evidence="13">Muscle</tissue>
    </source>
</reference>
<evidence type="ECO:0000256" key="11">
    <source>
        <dbReference type="PROSITE-ProRule" id="PRU00221"/>
    </source>
</evidence>
<accession>A0A2T7NPZ2</accession>
<dbReference type="SUPFAM" id="SSF50978">
    <property type="entry name" value="WD40 repeat-like"/>
    <property type="match status" value="1"/>
</dbReference>
<dbReference type="AlphaFoldDB" id="A0A2T7NPZ2"/>
<keyword evidence="14" id="KW-1185">Reference proteome</keyword>
<keyword evidence="3 11" id="KW-0853">WD repeat</keyword>
<evidence type="ECO:0000313" key="13">
    <source>
        <dbReference type="EMBL" id="PVD23240.1"/>
    </source>
</evidence>
<evidence type="ECO:0000313" key="14">
    <source>
        <dbReference type="Proteomes" id="UP000245119"/>
    </source>
</evidence>
<evidence type="ECO:0000256" key="12">
    <source>
        <dbReference type="SAM" id="MobiDB-lite"/>
    </source>
</evidence>
<dbReference type="PANTHER" id="PTHR23284:SF0">
    <property type="entry name" value="PROLACTIN REGULATORY ELEMENT-BINDING PROTEIN"/>
    <property type="match status" value="1"/>
</dbReference>
<keyword evidence="2" id="KW-0813">Transport</keyword>
<dbReference type="GO" id="GO:0015031">
    <property type="term" value="P:protein transport"/>
    <property type="evidence" value="ECO:0007669"/>
    <property type="project" value="UniProtKB-KW"/>
</dbReference>
<dbReference type="Pfam" id="PF00400">
    <property type="entry name" value="WD40"/>
    <property type="match status" value="2"/>
</dbReference>
<evidence type="ECO:0000256" key="10">
    <source>
        <dbReference type="ARBA" id="ARBA00023136"/>
    </source>
</evidence>
<proteinExistence type="predicted"/>
<keyword evidence="10" id="KW-0472">Membrane</keyword>
<sequence>MAPVKGFLARSDFPLYAVRALDCSHFLVAGGGGQAKTGVPNAIEIYELKQTEESVQASSICRHDAGSEAIMNCSSFYDGRNYIIACGQDEKCKIYSVRYKVVSPSKANSDGKSEGDIRKRKGGSDGDEVKSSLNDTKYLTFDVQLIQSVQTDFDKDGGFQKVVRFSLDHSFVATGGADGFLRVWKYPDMKKKFQVQAHKSDIDDLDISPAGDRIVTVSRDGTGMVWNVKDGQHHCDLLWPVKEAVHYRFRCCRYGLIEGKKDKFNLYTLSIPVKRSSKPDLCYISLWDSNSIQMKKTANTGTEVLSALAVSDDGIYLGVGTISGSVSVYISFSLQRLYHVKETHSIFVTGLEFLPMSEATRAIVGSQDFSMLSVSADNTIKIHHMPERKSLDKVNRSIKVCKVSGRRPKISTHSLSVADDLSNPTLRACLQLQPDPILTCL</sequence>
<keyword evidence="5" id="KW-0677">Repeat</keyword>
<keyword evidence="6" id="KW-0256">Endoplasmic reticulum</keyword>
<dbReference type="GO" id="GO:0005085">
    <property type="term" value="F:guanyl-nucleotide exchange factor activity"/>
    <property type="evidence" value="ECO:0007669"/>
    <property type="project" value="InterPro"/>
</dbReference>
<evidence type="ECO:0000256" key="3">
    <source>
        <dbReference type="ARBA" id="ARBA00022574"/>
    </source>
</evidence>
<dbReference type="GO" id="GO:0005789">
    <property type="term" value="C:endoplasmic reticulum membrane"/>
    <property type="evidence" value="ECO:0007669"/>
    <property type="project" value="UniProtKB-SubCell"/>
</dbReference>